<dbReference type="InterPro" id="IPR048367">
    <property type="entry name" value="TNP-like_RNaseH_C"/>
</dbReference>
<evidence type="ECO:0000313" key="4">
    <source>
        <dbReference type="Proteomes" id="UP000821866"/>
    </source>
</evidence>
<name>A0A9J6D8P8_RHIMP</name>
<dbReference type="EMBL" id="JABSTU010000010">
    <property type="protein sequence ID" value="KAH8018408.1"/>
    <property type="molecule type" value="Genomic_DNA"/>
</dbReference>
<gene>
    <name evidence="3" type="ORF">HPB51_005821</name>
</gene>
<feature type="domain" description="Transposable element P transposase-like RNase H C-terminal" evidence="2">
    <location>
        <begin position="128"/>
        <end position="155"/>
    </location>
</feature>
<evidence type="ECO:0008006" key="5">
    <source>
        <dbReference type="Google" id="ProtNLM"/>
    </source>
</evidence>
<dbReference type="Proteomes" id="UP000821866">
    <property type="component" value="Chromosome 8"/>
</dbReference>
<dbReference type="AlphaFoldDB" id="A0A9J6D8P8"/>
<dbReference type="InterPro" id="IPR048366">
    <property type="entry name" value="TNP-like_GBD"/>
</dbReference>
<dbReference type="VEuPathDB" id="VectorBase:LOC119178331"/>
<evidence type="ECO:0000259" key="2">
    <source>
        <dbReference type="Pfam" id="PF21789"/>
    </source>
</evidence>
<reference evidence="3" key="2">
    <citation type="submission" date="2021-09" db="EMBL/GenBank/DDBJ databases">
        <authorList>
            <person name="Jia N."/>
            <person name="Wang J."/>
            <person name="Shi W."/>
            <person name="Du L."/>
            <person name="Sun Y."/>
            <person name="Zhan W."/>
            <person name="Jiang J."/>
            <person name="Wang Q."/>
            <person name="Zhang B."/>
            <person name="Ji P."/>
            <person name="Sakyi L.B."/>
            <person name="Cui X."/>
            <person name="Yuan T."/>
            <person name="Jiang B."/>
            <person name="Yang W."/>
            <person name="Lam T.T.-Y."/>
            <person name="Chang Q."/>
            <person name="Ding S."/>
            <person name="Wang X."/>
            <person name="Zhu J."/>
            <person name="Ruan X."/>
            <person name="Zhao L."/>
            <person name="Wei J."/>
            <person name="Que T."/>
            <person name="Du C."/>
            <person name="Cheng J."/>
            <person name="Dai P."/>
            <person name="Han X."/>
            <person name="Huang E."/>
            <person name="Gao Y."/>
            <person name="Liu J."/>
            <person name="Shao H."/>
            <person name="Ye R."/>
            <person name="Li L."/>
            <person name="Wei W."/>
            <person name="Wang X."/>
            <person name="Wang C."/>
            <person name="Huo Q."/>
            <person name="Li W."/>
            <person name="Guo W."/>
            <person name="Chen H."/>
            <person name="Chen S."/>
            <person name="Zhou L."/>
            <person name="Zhou L."/>
            <person name="Ni X."/>
            <person name="Tian J."/>
            <person name="Zhou Y."/>
            <person name="Sheng Y."/>
            <person name="Liu T."/>
            <person name="Pan Y."/>
            <person name="Xia L."/>
            <person name="Li J."/>
            <person name="Zhao F."/>
            <person name="Cao W."/>
        </authorList>
    </citation>
    <scope>NUCLEOTIDE SEQUENCE</scope>
    <source>
        <strain evidence="3">Rmic-2018</strain>
        <tissue evidence="3">Larvae</tissue>
    </source>
</reference>
<reference evidence="3" key="1">
    <citation type="journal article" date="2020" name="Cell">
        <title>Large-Scale Comparative Analyses of Tick Genomes Elucidate Their Genetic Diversity and Vector Capacities.</title>
        <authorList>
            <consortium name="Tick Genome and Microbiome Consortium (TIGMIC)"/>
            <person name="Jia N."/>
            <person name="Wang J."/>
            <person name="Shi W."/>
            <person name="Du L."/>
            <person name="Sun Y."/>
            <person name="Zhan W."/>
            <person name="Jiang J.F."/>
            <person name="Wang Q."/>
            <person name="Zhang B."/>
            <person name="Ji P."/>
            <person name="Bell-Sakyi L."/>
            <person name="Cui X.M."/>
            <person name="Yuan T.T."/>
            <person name="Jiang B.G."/>
            <person name="Yang W.F."/>
            <person name="Lam T.T."/>
            <person name="Chang Q.C."/>
            <person name="Ding S.J."/>
            <person name="Wang X.J."/>
            <person name="Zhu J.G."/>
            <person name="Ruan X.D."/>
            <person name="Zhao L."/>
            <person name="Wei J.T."/>
            <person name="Ye R.Z."/>
            <person name="Que T.C."/>
            <person name="Du C.H."/>
            <person name="Zhou Y.H."/>
            <person name="Cheng J.X."/>
            <person name="Dai P.F."/>
            <person name="Guo W.B."/>
            <person name="Han X.H."/>
            <person name="Huang E.J."/>
            <person name="Li L.F."/>
            <person name="Wei W."/>
            <person name="Gao Y.C."/>
            <person name="Liu J.Z."/>
            <person name="Shao H.Z."/>
            <person name="Wang X."/>
            <person name="Wang C.C."/>
            <person name="Yang T.C."/>
            <person name="Huo Q.B."/>
            <person name="Li W."/>
            <person name="Chen H.Y."/>
            <person name="Chen S.E."/>
            <person name="Zhou L.G."/>
            <person name="Ni X.B."/>
            <person name="Tian J.H."/>
            <person name="Sheng Y."/>
            <person name="Liu T."/>
            <person name="Pan Y.S."/>
            <person name="Xia L.Y."/>
            <person name="Li J."/>
            <person name="Zhao F."/>
            <person name="Cao W.C."/>
        </authorList>
    </citation>
    <scope>NUCLEOTIDE SEQUENCE</scope>
    <source>
        <strain evidence="3">Rmic-2018</strain>
    </source>
</reference>
<keyword evidence="4" id="KW-1185">Reference proteome</keyword>
<protein>
    <recommendedName>
        <fullName evidence="5">Transposase</fullName>
    </recommendedName>
</protein>
<accession>A0A9J6D8P8</accession>
<dbReference type="Pfam" id="PF21789">
    <property type="entry name" value="TNP-like_RNaseH_C"/>
    <property type="match status" value="1"/>
</dbReference>
<organism evidence="3 4">
    <name type="scientific">Rhipicephalus microplus</name>
    <name type="common">Cattle tick</name>
    <name type="synonym">Boophilus microplus</name>
    <dbReference type="NCBI Taxonomy" id="6941"/>
    <lineage>
        <taxon>Eukaryota</taxon>
        <taxon>Metazoa</taxon>
        <taxon>Ecdysozoa</taxon>
        <taxon>Arthropoda</taxon>
        <taxon>Chelicerata</taxon>
        <taxon>Arachnida</taxon>
        <taxon>Acari</taxon>
        <taxon>Parasitiformes</taxon>
        <taxon>Ixodida</taxon>
        <taxon>Ixodoidea</taxon>
        <taxon>Ixodidae</taxon>
        <taxon>Rhipicephalinae</taxon>
        <taxon>Rhipicephalus</taxon>
        <taxon>Boophilus</taxon>
    </lineage>
</organism>
<comment type="caution">
    <text evidence="3">The sequence shown here is derived from an EMBL/GenBank/DDBJ whole genome shotgun (WGS) entry which is preliminary data.</text>
</comment>
<proteinExistence type="predicted"/>
<evidence type="ECO:0000259" key="1">
    <source>
        <dbReference type="Pfam" id="PF21788"/>
    </source>
</evidence>
<dbReference type="Pfam" id="PF21788">
    <property type="entry name" value="TNP-like_GBD"/>
    <property type="match status" value="1"/>
</dbReference>
<sequence length="276" mass="30936">MRVKQVFSESVSVALLTLMATEELPIDAKATAEFIERMDKLSDSLNNSAMKKQDDKLRYAMSHGSEHHTFLEQCITWIAGWHFGGPQDKQPHIIKGWQITIKALLLLWQDLQTEFGFSNLLTRHLQEDPLENFFATIRQKHGCNEAPNVYEFTAALKHICIGKLFRLSAQGNCEVTTNAFLTNIEDASGFVSLSSTPAVSQSTLHYFDCDDPQTPLQEHSDITYENVIYHVTGTLVKGFLGLRATDCTCNSTLLDKDGGVFSGKDRLLHCSGKMVF</sequence>
<feature type="domain" description="Transposable element P transposase-like GTP-binding insertion" evidence="1">
    <location>
        <begin position="4"/>
        <end position="53"/>
    </location>
</feature>
<evidence type="ECO:0000313" key="3">
    <source>
        <dbReference type="EMBL" id="KAH8018408.1"/>
    </source>
</evidence>